<evidence type="ECO:0000256" key="2">
    <source>
        <dbReference type="ARBA" id="ARBA00022448"/>
    </source>
</evidence>
<evidence type="ECO:0000256" key="5">
    <source>
        <dbReference type="ARBA" id="ARBA00022692"/>
    </source>
</evidence>
<name>A0A7X4RV18_9VIBR</name>
<evidence type="ECO:0000256" key="3">
    <source>
        <dbReference type="ARBA" id="ARBA00022475"/>
    </source>
</evidence>
<comment type="caution">
    <text evidence="11">The sequence shown here is derived from an EMBL/GenBank/DDBJ whole genome shotgun (WGS) entry which is preliminary data.</text>
</comment>
<evidence type="ECO:0000259" key="10">
    <source>
        <dbReference type="Pfam" id="PF04290"/>
    </source>
</evidence>
<dbReference type="GO" id="GO:0005886">
    <property type="term" value="C:plasma membrane"/>
    <property type="evidence" value="ECO:0007669"/>
    <property type="project" value="UniProtKB-SubCell"/>
</dbReference>
<feature type="transmembrane region" description="Helical" evidence="9">
    <location>
        <begin position="125"/>
        <end position="147"/>
    </location>
</feature>
<accession>A0A7X4RV18</accession>
<dbReference type="RefSeq" id="WP_161156163.1">
    <property type="nucleotide sequence ID" value="NZ_WEKT01000023.1"/>
</dbReference>
<dbReference type="GO" id="GO:0022857">
    <property type="term" value="F:transmembrane transporter activity"/>
    <property type="evidence" value="ECO:0007669"/>
    <property type="project" value="UniProtKB-UniRule"/>
</dbReference>
<dbReference type="InterPro" id="IPR055348">
    <property type="entry name" value="DctQ"/>
</dbReference>
<comment type="subunit">
    <text evidence="9">The complex comprises the extracytoplasmic solute receptor protein and the two transmembrane proteins.</text>
</comment>
<gene>
    <name evidence="11" type="ORF">F9817_12885</name>
</gene>
<evidence type="ECO:0000256" key="8">
    <source>
        <dbReference type="ARBA" id="ARBA00038436"/>
    </source>
</evidence>
<evidence type="ECO:0000256" key="1">
    <source>
        <dbReference type="ARBA" id="ARBA00004429"/>
    </source>
</evidence>
<comment type="subcellular location">
    <subcellularLocation>
        <location evidence="1 9">Cell inner membrane</location>
        <topology evidence="1 9">Multi-pass membrane protein</topology>
    </subcellularLocation>
</comment>
<keyword evidence="2 9" id="KW-0813">Transport</keyword>
<keyword evidence="3" id="KW-1003">Cell membrane</keyword>
<proteinExistence type="inferred from homology"/>
<evidence type="ECO:0000313" key="12">
    <source>
        <dbReference type="Proteomes" id="UP000462621"/>
    </source>
</evidence>
<sequence>MKNSITSVSQSLAGLSGWLMVGIMLLLIADILFRTVGIAIQGLSDLSVFVMIIVVYFGLARCEEYEEHVSLELVTNKLPYRSRLFTQVIAQSLAVVTIGFLLYAVSSNALDSYMSNESVEGVMQFKIWPVKALMLVGLAAFMLQALLKVTRTAKTLIRSFQATAATGELIH</sequence>
<keyword evidence="12" id="KW-1185">Reference proteome</keyword>
<comment type="function">
    <text evidence="9">Part of the tripartite ATP-independent periplasmic (TRAP) transport system.</text>
</comment>
<keyword evidence="4 9" id="KW-0997">Cell inner membrane</keyword>
<evidence type="ECO:0000256" key="6">
    <source>
        <dbReference type="ARBA" id="ARBA00022989"/>
    </source>
</evidence>
<comment type="similarity">
    <text evidence="8 9">Belongs to the TRAP transporter small permease family.</text>
</comment>
<dbReference type="InterPro" id="IPR007387">
    <property type="entry name" value="TRAP_DctQ"/>
</dbReference>
<evidence type="ECO:0000313" key="11">
    <source>
        <dbReference type="EMBL" id="MZI94088.1"/>
    </source>
</evidence>
<feature type="transmembrane region" description="Helical" evidence="9">
    <location>
        <begin position="84"/>
        <end position="105"/>
    </location>
</feature>
<feature type="domain" description="Tripartite ATP-independent periplasmic transporters DctQ component" evidence="10">
    <location>
        <begin position="23"/>
        <end position="154"/>
    </location>
</feature>
<evidence type="ECO:0000256" key="9">
    <source>
        <dbReference type="RuleBase" id="RU369079"/>
    </source>
</evidence>
<feature type="transmembrane region" description="Helical" evidence="9">
    <location>
        <begin position="12"/>
        <end position="32"/>
    </location>
</feature>
<keyword evidence="5 9" id="KW-0812">Transmembrane</keyword>
<dbReference type="EMBL" id="WEKT01000023">
    <property type="protein sequence ID" value="MZI94088.1"/>
    <property type="molecule type" value="Genomic_DNA"/>
</dbReference>
<dbReference type="Proteomes" id="UP000462621">
    <property type="component" value="Unassembled WGS sequence"/>
</dbReference>
<protein>
    <recommendedName>
        <fullName evidence="9">TRAP transporter small permease protein</fullName>
    </recommendedName>
</protein>
<dbReference type="AlphaFoldDB" id="A0A7X4RV18"/>
<dbReference type="Pfam" id="PF04290">
    <property type="entry name" value="DctQ"/>
    <property type="match status" value="1"/>
</dbReference>
<reference evidence="11 12" key="1">
    <citation type="submission" date="2019-10" db="EMBL/GenBank/DDBJ databases">
        <title>Vibrio sp. nov. isolated from a shrimp pond.</title>
        <authorList>
            <person name="Gomez-Gil B."/>
            <person name="Enciso-Ibarra J."/>
            <person name="Enciso-Ibarra K."/>
            <person name="Bolan-Mejia C."/>
        </authorList>
    </citation>
    <scope>NUCLEOTIDE SEQUENCE [LARGE SCALE GENOMIC DNA]</scope>
    <source>
        <strain evidence="11 12">CAIM 722</strain>
    </source>
</reference>
<keyword evidence="7 9" id="KW-0472">Membrane</keyword>
<keyword evidence="6 9" id="KW-1133">Transmembrane helix</keyword>
<evidence type="ECO:0000256" key="7">
    <source>
        <dbReference type="ARBA" id="ARBA00023136"/>
    </source>
</evidence>
<feature type="transmembrane region" description="Helical" evidence="9">
    <location>
        <begin position="38"/>
        <end position="59"/>
    </location>
</feature>
<organism evidence="11 12">
    <name type="scientific">Vibrio eleionomae</name>
    <dbReference type="NCBI Taxonomy" id="2653505"/>
    <lineage>
        <taxon>Bacteria</taxon>
        <taxon>Pseudomonadati</taxon>
        <taxon>Pseudomonadota</taxon>
        <taxon>Gammaproteobacteria</taxon>
        <taxon>Vibrionales</taxon>
        <taxon>Vibrionaceae</taxon>
        <taxon>Vibrio</taxon>
    </lineage>
</organism>
<evidence type="ECO:0000256" key="4">
    <source>
        <dbReference type="ARBA" id="ARBA00022519"/>
    </source>
</evidence>
<dbReference type="PANTHER" id="PTHR35011">
    <property type="entry name" value="2,3-DIKETO-L-GULONATE TRAP TRANSPORTER SMALL PERMEASE PROTEIN YIAM"/>
    <property type="match status" value="1"/>
</dbReference>